<comment type="caution">
    <text evidence="2">The sequence shown here is derived from an EMBL/GenBank/DDBJ whole genome shotgun (WGS) entry which is preliminary data.</text>
</comment>
<dbReference type="Pfam" id="PF21844">
    <property type="entry name" value="DUF6903"/>
    <property type="match status" value="1"/>
</dbReference>
<evidence type="ECO:0000313" key="3">
    <source>
        <dbReference type="Proteomes" id="UP000526184"/>
    </source>
</evidence>
<dbReference type="AlphaFoldDB" id="A0A7Z0PFM7"/>
<accession>A0A7Z0PFM7</accession>
<protein>
    <submittedName>
        <fullName evidence="2">Uncharacterized protein</fullName>
    </submittedName>
</protein>
<keyword evidence="3" id="KW-1185">Reference proteome</keyword>
<reference evidence="2 3" key="1">
    <citation type="submission" date="2020-05" db="EMBL/GenBank/DDBJ databases">
        <title>Streptobacillus felis strain LHL191014123.</title>
        <authorList>
            <person name="Fawzy A."/>
            <person name="Rau J."/>
            <person name="Risse K."/>
            <person name="Schauerte N."/>
            <person name="Geiger C."/>
            <person name="Blom J."/>
            <person name="Imirzalioglu C."/>
            <person name="Falgenhauer J."/>
            <person name="Bach A."/>
            <person name="Herden C."/>
            <person name="Eisenberg T."/>
        </authorList>
    </citation>
    <scope>NUCLEOTIDE SEQUENCE [LARGE SCALE GENOMIC DNA]</scope>
    <source>
        <strain evidence="2 3">LHL191014123</strain>
    </source>
</reference>
<gene>
    <name evidence="2" type="ORF">HP397_03660</name>
</gene>
<organism evidence="2 3">
    <name type="scientific">Streptobacillus felis</name>
    <dbReference type="NCBI Taxonomy" id="1384509"/>
    <lineage>
        <taxon>Bacteria</taxon>
        <taxon>Fusobacteriati</taxon>
        <taxon>Fusobacteriota</taxon>
        <taxon>Fusobacteriia</taxon>
        <taxon>Fusobacteriales</taxon>
        <taxon>Leptotrichiaceae</taxon>
        <taxon>Streptobacillus</taxon>
    </lineage>
</organism>
<name>A0A7Z0PFM7_9FUSO</name>
<proteinExistence type="predicted"/>
<evidence type="ECO:0000313" key="2">
    <source>
        <dbReference type="EMBL" id="NYV27916.1"/>
    </source>
</evidence>
<dbReference type="RefSeq" id="WP_180136001.1">
    <property type="nucleotide sequence ID" value="NZ_CBCRWS010000002.1"/>
</dbReference>
<dbReference type="Proteomes" id="UP000526184">
    <property type="component" value="Unassembled WGS sequence"/>
</dbReference>
<feature type="transmembrane region" description="Helical" evidence="1">
    <location>
        <begin position="34"/>
        <end position="50"/>
    </location>
</feature>
<keyword evidence="1" id="KW-0812">Transmembrane</keyword>
<keyword evidence="1" id="KW-1133">Transmembrane helix</keyword>
<dbReference type="EMBL" id="JABMKT010000015">
    <property type="protein sequence ID" value="NYV27916.1"/>
    <property type="molecule type" value="Genomic_DNA"/>
</dbReference>
<evidence type="ECO:0000256" key="1">
    <source>
        <dbReference type="SAM" id="Phobius"/>
    </source>
</evidence>
<sequence length="55" mass="6326">MNNKIKKVIYLILFVLFFKLIVDGQKTVGLKNLGLMLVGLFGLIALLWEYNRGQK</sequence>
<dbReference type="InterPro" id="IPR054198">
    <property type="entry name" value="DUF6903"/>
</dbReference>
<keyword evidence="1" id="KW-0472">Membrane</keyword>